<comment type="caution">
    <text evidence="1">The sequence shown here is derived from an EMBL/GenBank/DDBJ whole genome shotgun (WGS) entry which is preliminary data.</text>
</comment>
<gene>
    <name evidence="1" type="ORF">MRB53_018612</name>
</gene>
<sequence length="490" mass="54517">MRIFNCRDDEVMISKPMPSLLSSFHEDAWPLDLPWVPMNKASERKVVCVTSGHSLLGMHIVKKLLDRGYSVRVTVQTQQDVEEVRGGEGEEEMRMVESVMIANTGDMGSLCEAFEGCDAVFHTSSFIDPKGVTGYSERMALLEAKGAENVIEACGRVRSVKRCILSSSLLASVWQRNVVSGVLDESYWTDEEFCRENKLWLALGKTMAEKAAWRKSQEMNMKLVTVCHGLLTSPTFPSADDSSAIPYLKGGRVMLLRGVLATADVKKVAEAHVSIYEAMDQGACGRYLCFDKVVRDEDEAIRLEHRLKMHGLLSRRRNVRQGEEVVERAAMAAMQTDHLKHLRDIFARFDMDSDGSLTHLELAALLRSLGIKPTGDQMHSMLANMDTNGNGSVEFNELIDAILPEMTPESLVDQEQLMEVFRSFDRDGNGFITAAELAQSMAKMGHPLTFQELSEMFKEADSDGDGVISFTEFASVMAKSASDFLGLQLQ</sequence>
<dbReference type="EMBL" id="CM056813">
    <property type="protein sequence ID" value="KAJ8641918.1"/>
    <property type="molecule type" value="Genomic_DNA"/>
</dbReference>
<reference evidence="1 2" key="1">
    <citation type="journal article" date="2022" name="Hortic Res">
        <title>A haplotype resolved chromosomal level avocado genome allows analysis of novel avocado genes.</title>
        <authorList>
            <person name="Nath O."/>
            <person name="Fletcher S.J."/>
            <person name="Hayward A."/>
            <person name="Shaw L.M."/>
            <person name="Masouleh A.K."/>
            <person name="Furtado A."/>
            <person name="Henry R.J."/>
            <person name="Mitter N."/>
        </authorList>
    </citation>
    <scope>NUCLEOTIDE SEQUENCE [LARGE SCALE GENOMIC DNA]</scope>
    <source>
        <strain evidence="2">cv. Hass</strain>
    </source>
</reference>
<accession>A0ACC2M8K1</accession>
<keyword evidence="2" id="KW-1185">Reference proteome</keyword>
<protein>
    <submittedName>
        <fullName evidence="1">Uncharacterized protein</fullName>
    </submittedName>
</protein>
<evidence type="ECO:0000313" key="1">
    <source>
        <dbReference type="EMBL" id="KAJ8641918.1"/>
    </source>
</evidence>
<dbReference type="Proteomes" id="UP001234297">
    <property type="component" value="Chromosome 5"/>
</dbReference>
<evidence type="ECO:0000313" key="2">
    <source>
        <dbReference type="Proteomes" id="UP001234297"/>
    </source>
</evidence>
<name>A0ACC2M8K1_PERAE</name>
<organism evidence="1 2">
    <name type="scientific">Persea americana</name>
    <name type="common">Avocado</name>
    <dbReference type="NCBI Taxonomy" id="3435"/>
    <lineage>
        <taxon>Eukaryota</taxon>
        <taxon>Viridiplantae</taxon>
        <taxon>Streptophyta</taxon>
        <taxon>Embryophyta</taxon>
        <taxon>Tracheophyta</taxon>
        <taxon>Spermatophyta</taxon>
        <taxon>Magnoliopsida</taxon>
        <taxon>Magnoliidae</taxon>
        <taxon>Laurales</taxon>
        <taxon>Lauraceae</taxon>
        <taxon>Persea</taxon>
    </lineage>
</organism>
<proteinExistence type="predicted"/>